<name>A0ABW6AMT4_9BACT</name>
<protein>
    <recommendedName>
        <fullName evidence="4">Lipocalin-like domain-containing protein</fullName>
    </recommendedName>
</protein>
<comment type="caution">
    <text evidence="2">The sequence shown here is derived from an EMBL/GenBank/DDBJ whole genome shotgun (WGS) entry which is preliminary data.</text>
</comment>
<accession>A0ABW6AMT4</accession>
<evidence type="ECO:0000256" key="1">
    <source>
        <dbReference type="SAM" id="SignalP"/>
    </source>
</evidence>
<evidence type="ECO:0000313" key="3">
    <source>
        <dbReference type="Proteomes" id="UP001597512"/>
    </source>
</evidence>
<gene>
    <name evidence="2" type="ORF">ACFS25_15060</name>
</gene>
<dbReference type="EMBL" id="JBHUOM010000012">
    <property type="protein sequence ID" value="MFD2935110.1"/>
    <property type="molecule type" value="Genomic_DNA"/>
</dbReference>
<keyword evidence="3" id="KW-1185">Reference proteome</keyword>
<feature type="chain" id="PRO_5045930318" description="Lipocalin-like domain-containing protein" evidence="1">
    <location>
        <begin position="24"/>
        <end position="128"/>
    </location>
</feature>
<organism evidence="2 3">
    <name type="scientific">Spirosoma flavum</name>
    <dbReference type="NCBI Taxonomy" id="2048557"/>
    <lineage>
        <taxon>Bacteria</taxon>
        <taxon>Pseudomonadati</taxon>
        <taxon>Bacteroidota</taxon>
        <taxon>Cytophagia</taxon>
        <taxon>Cytophagales</taxon>
        <taxon>Cytophagaceae</taxon>
        <taxon>Spirosoma</taxon>
    </lineage>
</organism>
<evidence type="ECO:0008006" key="4">
    <source>
        <dbReference type="Google" id="ProtNLM"/>
    </source>
</evidence>
<dbReference type="Proteomes" id="UP001597512">
    <property type="component" value="Unassembled WGS sequence"/>
</dbReference>
<proteinExistence type="predicted"/>
<reference evidence="3" key="1">
    <citation type="journal article" date="2019" name="Int. J. Syst. Evol. Microbiol.">
        <title>The Global Catalogue of Microorganisms (GCM) 10K type strain sequencing project: providing services to taxonomists for standard genome sequencing and annotation.</title>
        <authorList>
            <consortium name="The Broad Institute Genomics Platform"/>
            <consortium name="The Broad Institute Genome Sequencing Center for Infectious Disease"/>
            <person name="Wu L."/>
            <person name="Ma J."/>
        </authorList>
    </citation>
    <scope>NUCLEOTIDE SEQUENCE [LARGE SCALE GENOMIC DNA]</scope>
    <source>
        <strain evidence="3">KCTC 52490</strain>
    </source>
</reference>
<sequence>MKKVSLFLFILILGLCVKGYSQATPPTDFFAGKWEITVVGLPDGDTKFVTDLVRKDGKLTGELKDPTGKKTEATPISKVEEESGKKLTLYMDTTQAGEVPIELIKTDDDHLKGQLMNMFDATAVRIKN</sequence>
<keyword evidence="1" id="KW-0732">Signal</keyword>
<feature type="signal peptide" evidence="1">
    <location>
        <begin position="1"/>
        <end position="23"/>
    </location>
</feature>
<dbReference type="RefSeq" id="WP_381502405.1">
    <property type="nucleotide sequence ID" value="NZ_JBHUOM010000012.1"/>
</dbReference>
<evidence type="ECO:0000313" key="2">
    <source>
        <dbReference type="EMBL" id="MFD2935110.1"/>
    </source>
</evidence>